<keyword evidence="3" id="KW-1185">Reference proteome</keyword>
<evidence type="ECO:0000256" key="1">
    <source>
        <dbReference type="SAM" id="Phobius"/>
    </source>
</evidence>
<keyword evidence="1" id="KW-1133">Transmembrane helix</keyword>
<dbReference type="HOGENOM" id="CLU_2300915_0_0_9"/>
<evidence type="ECO:0000313" key="2">
    <source>
        <dbReference type="EMBL" id="EEG30166.1"/>
    </source>
</evidence>
<comment type="caution">
    <text evidence="2">The sequence shown here is derived from an EMBL/GenBank/DDBJ whole genome shotgun (WGS) entry which is preliminary data.</text>
</comment>
<dbReference type="EMBL" id="ACEC01000068">
    <property type="protein sequence ID" value="EEG30166.1"/>
    <property type="molecule type" value="Genomic_DNA"/>
</dbReference>
<protein>
    <submittedName>
        <fullName evidence="2">Uncharacterized protein</fullName>
    </submittedName>
</protein>
<reference evidence="2 3" key="2">
    <citation type="submission" date="2009-02" db="EMBL/GenBank/DDBJ databases">
        <title>Draft genome sequence of Clostridium methylpentosum (DSM 5476).</title>
        <authorList>
            <person name="Sudarsanam P."/>
            <person name="Ley R."/>
            <person name="Guruge J."/>
            <person name="Turnbaugh P.J."/>
            <person name="Mahowald M."/>
            <person name="Liep D."/>
            <person name="Gordon J."/>
        </authorList>
    </citation>
    <scope>NUCLEOTIDE SEQUENCE [LARGE SCALE GENOMIC DNA]</scope>
    <source>
        <strain evidence="2 3">DSM 5476</strain>
    </source>
</reference>
<feature type="transmembrane region" description="Helical" evidence="1">
    <location>
        <begin position="12"/>
        <end position="35"/>
    </location>
</feature>
<sequence>MTKAAKHVAPWIFTTTFWTEHACHLLYLILLLLYAMNVKEVNPVFYQITSKKKTNRRSVAREERPSKTALLDCINREFRILLSPSGKPSESKTHQITACC</sequence>
<name>C0EEB8_9FIRM</name>
<keyword evidence="1" id="KW-0812">Transmembrane</keyword>
<dbReference type="Proteomes" id="UP000003340">
    <property type="component" value="Unassembled WGS sequence"/>
</dbReference>
<gene>
    <name evidence="2" type="ORF">CLOSTMETH_02198</name>
</gene>
<reference evidence="2 3" key="1">
    <citation type="submission" date="2009-01" db="EMBL/GenBank/DDBJ databases">
        <authorList>
            <person name="Fulton L."/>
            <person name="Clifton S."/>
            <person name="Fulton B."/>
            <person name="Xu J."/>
            <person name="Minx P."/>
            <person name="Pepin K.H."/>
            <person name="Johnson M."/>
            <person name="Bhonagiri V."/>
            <person name="Nash W.E."/>
            <person name="Mardis E.R."/>
            <person name="Wilson R.K."/>
        </authorList>
    </citation>
    <scope>NUCLEOTIDE SEQUENCE [LARGE SCALE GENOMIC DNA]</scope>
    <source>
        <strain evidence="2 3">DSM 5476</strain>
    </source>
</reference>
<organism evidence="2 3">
    <name type="scientific">[Clostridium] methylpentosum DSM 5476</name>
    <dbReference type="NCBI Taxonomy" id="537013"/>
    <lineage>
        <taxon>Bacteria</taxon>
        <taxon>Bacillati</taxon>
        <taxon>Bacillota</taxon>
        <taxon>Clostridia</taxon>
        <taxon>Eubacteriales</taxon>
        <taxon>Oscillospiraceae</taxon>
        <taxon>Oscillospiraceae incertae sedis</taxon>
    </lineage>
</organism>
<keyword evidence="1" id="KW-0472">Membrane</keyword>
<accession>C0EEB8</accession>
<evidence type="ECO:0000313" key="3">
    <source>
        <dbReference type="Proteomes" id="UP000003340"/>
    </source>
</evidence>
<proteinExistence type="predicted"/>
<dbReference type="AlphaFoldDB" id="C0EEB8"/>